<protein>
    <recommendedName>
        <fullName evidence="3">DUF6536 domain-containing protein</fullName>
    </recommendedName>
</protein>
<feature type="domain" description="DUF6536" evidence="3">
    <location>
        <begin position="95"/>
        <end position="226"/>
    </location>
</feature>
<dbReference type="EMBL" id="LASV01000275">
    <property type="protein sequence ID" value="KKA20274.1"/>
    <property type="molecule type" value="Genomic_DNA"/>
</dbReference>
<feature type="transmembrane region" description="Helical" evidence="2">
    <location>
        <begin position="544"/>
        <end position="567"/>
    </location>
</feature>
<dbReference type="PANTHER" id="PTHR35395">
    <property type="entry name" value="DUF6536 DOMAIN-CONTAINING PROTEIN"/>
    <property type="match status" value="1"/>
</dbReference>
<keyword evidence="2" id="KW-1133">Transmembrane helix</keyword>
<organism evidence="4 5">
    <name type="scientific">Rasamsonia emersonii (strain ATCC 16479 / CBS 393.64 / IMI 116815)</name>
    <dbReference type="NCBI Taxonomy" id="1408163"/>
    <lineage>
        <taxon>Eukaryota</taxon>
        <taxon>Fungi</taxon>
        <taxon>Dikarya</taxon>
        <taxon>Ascomycota</taxon>
        <taxon>Pezizomycotina</taxon>
        <taxon>Eurotiomycetes</taxon>
        <taxon>Eurotiomycetidae</taxon>
        <taxon>Eurotiales</taxon>
        <taxon>Trichocomaceae</taxon>
        <taxon>Rasamsonia</taxon>
    </lineage>
</organism>
<comment type="caution">
    <text evidence="4">The sequence shown here is derived from an EMBL/GenBank/DDBJ whole genome shotgun (WGS) entry which is preliminary data.</text>
</comment>
<dbReference type="OrthoDB" id="5429634at2759"/>
<reference evidence="4 5" key="1">
    <citation type="submission" date="2015-04" db="EMBL/GenBank/DDBJ databases">
        <authorList>
            <person name="Heijne W.H."/>
            <person name="Fedorova N.D."/>
            <person name="Nierman W.C."/>
            <person name="Vollebregt A.W."/>
            <person name="Zhao Z."/>
            <person name="Wu L."/>
            <person name="Kumar M."/>
            <person name="Stam H."/>
            <person name="van den Berg M.A."/>
            <person name="Pel H.J."/>
        </authorList>
    </citation>
    <scope>NUCLEOTIDE SEQUENCE [LARGE SCALE GENOMIC DNA]</scope>
    <source>
        <strain evidence="4 5">CBS 393.64</strain>
    </source>
</reference>
<dbReference type="PANTHER" id="PTHR35395:SF1">
    <property type="entry name" value="DUF6536 DOMAIN-CONTAINING PROTEIN"/>
    <property type="match status" value="1"/>
</dbReference>
<proteinExistence type="predicted"/>
<dbReference type="Proteomes" id="UP000053958">
    <property type="component" value="Unassembled WGS sequence"/>
</dbReference>
<sequence>MDSGAEFGRAYSCQDWSLTVSQGPRGRRDAHYSLKNKVTNVTIYRDDRDTSDDDELLRNDRNDPTNDDDHASSNAETDTDSKSEQTTSSKRQYLKGVYLCASAGSIVLLLNIILFAIASGLANSSKYRTLNNIHNNTFSTTEIIYEGSCTLTKRWDTALHFIINVLSTVILSASNYCMQSLVAPTRKDIDKVHAEREWLDIGVPTISMRRMYQISLQTIWKVAFLSWGPVGMTLRRASRMEVERLTKQQCVDTYGGTIWLSGRGTVVVLSDDLPNAADGDTSILLGGLGQIPQLPDGALFEEYLPYGWLCGNNSLSCDKAGFDSNIDAIQVKGYPFRTRTWAFDLATSNGSSMVTFVSGENGNFSVDTCSKESISNSTCSDANKLVDWIRQAYPTNIQQLNDYIQANSTTKNITGIHIHSTDCSAILPKGFILLMDVSQLLYNPPICVTIIACATVNVVCMFLAARLDREEPLLTVGDAVASFLTRPDPTTAGMCWMGRWDVHVWEAWKRRPAVRTANHTEQRPVNEEYPDLVVIPKKLSRRKFWMQAASFWRWVVTLLFYLLAASITSEGVNNTDLKFLWSMGFGTIQPKAIIWSILYKYPNLSVFKLVFIANSPQLIVTISYYFYNSVLTGMLAASEYNSYGIKRKPLRVSFPQKGSLQRSTYWLTVPYRYSIPLISVYMVLHWLISESIFYVQLVPYDLHQQPRFDSKLSALGFSPIAIIFALIVGGVMMLALGGGCLGGHVTWGETVSPPVWAVLTTEGGNEYPAHCGFTSKEVTRPSRDKVYA</sequence>
<feature type="transmembrane region" description="Helical" evidence="2">
    <location>
        <begin position="97"/>
        <end position="122"/>
    </location>
</feature>
<feature type="transmembrane region" description="Helical" evidence="2">
    <location>
        <begin position="673"/>
        <end position="695"/>
    </location>
</feature>
<keyword evidence="5" id="KW-1185">Reference proteome</keyword>
<feature type="compositionally biased region" description="Basic and acidic residues" evidence="1">
    <location>
        <begin position="56"/>
        <end position="71"/>
    </location>
</feature>
<accession>A0A0F4YPU8</accession>
<feature type="transmembrane region" description="Helical" evidence="2">
    <location>
        <begin position="579"/>
        <end position="599"/>
    </location>
</feature>
<evidence type="ECO:0000259" key="3">
    <source>
        <dbReference type="Pfam" id="PF20163"/>
    </source>
</evidence>
<dbReference type="RefSeq" id="XP_013326886.1">
    <property type="nucleotide sequence ID" value="XM_013471432.1"/>
</dbReference>
<evidence type="ECO:0000313" key="4">
    <source>
        <dbReference type="EMBL" id="KKA20274.1"/>
    </source>
</evidence>
<dbReference type="GeneID" id="25318035"/>
<gene>
    <name evidence="4" type="ORF">T310_5695</name>
</gene>
<evidence type="ECO:0000256" key="1">
    <source>
        <dbReference type="SAM" id="MobiDB-lite"/>
    </source>
</evidence>
<dbReference type="Pfam" id="PF20163">
    <property type="entry name" value="DUF6536"/>
    <property type="match status" value="1"/>
</dbReference>
<feature type="transmembrane region" description="Helical" evidence="2">
    <location>
        <begin position="606"/>
        <end position="627"/>
    </location>
</feature>
<evidence type="ECO:0000256" key="2">
    <source>
        <dbReference type="SAM" id="Phobius"/>
    </source>
</evidence>
<keyword evidence="2" id="KW-0812">Transmembrane</keyword>
<dbReference type="InterPro" id="IPR046623">
    <property type="entry name" value="DUF6536"/>
</dbReference>
<evidence type="ECO:0000313" key="5">
    <source>
        <dbReference type="Proteomes" id="UP000053958"/>
    </source>
</evidence>
<feature type="region of interest" description="Disordered" evidence="1">
    <location>
        <begin position="49"/>
        <end position="87"/>
    </location>
</feature>
<dbReference type="AlphaFoldDB" id="A0A0F4YPU8"/>
<feature type="transmembrane region" description="Helical" evidence="2">
    <location>
        <begin position="441"/>
        <end position="464"/>
    </location>
</feature>
<feature type="transmembrane region" description="Helical" evidence="2">
    <location>
        <begin position="715"/>
        <end position="736"/>
    </location>
</feature>
<keyword evidence="2" id="KW-0472">Membrane</keyword>
<name>A0A0F4YPU8_RASE3</name>